<dbReference type="PANTHER" id="PTHR36725:SF1">
    <property type="entry name" value="SENESCENCE-ASSOCIATED PROTEIN AAF, CHLOROLPLASTIC"/>
    <property type="match status" value="1"/>
</dbReference>
<gene>
    <name evidence="2" type="ORF">CB5_LOCUS21729</name>
</gene>
<reference evidence="2" key="1">
    <citation type="submission" date="2020-07" db="EMBL/GenBank/DDBJ databases">
        <authorList>
            <person name="Lin J."/>
        </authorList>
    </citation>
    <scope>NUCLEOTIDE SEQUENCE</scope>
</reference>
<dbReference type="PANTHER" id="PTHR36725">
    <property type="entry name" value="SENESCENCE-ASSOCIATED PROTEIN AAF, CHLOROLPLASTIC"/>
    <property type="match status" value="1"/>
</dbReference>
<dbReference type="GO" id="GO:0010150">
    <property type="term" value="P:leaf senescence"/>
    <property type="evidence" value="ECO:0007669"/>
    <property type="project" value="InterPro"/>
</dbReference>
<organism evidence="2">
    <name type="scientific">Ananas comosus var. bracteatus</name>
    <name type="common">red pineapple</name>
    <dbReference type="NCBI Taxonomy" id="296719"/>
    <lineage>
        <taxon>Eukaryota</taxon>
        <taxon>Viridiplantae</taxon>
        <taxon>Streptophyta</taxon>
        <taxon>Embryophyta</taxon>
        <taxon>Tracheophyta</taxon>
        <taxon>Spermatophyta</taxon>
        <taxon>Magnoliopsida</taxon>
        <taxon>Liliopsida</taxon>
        <taxon>Poales</taxon>
        <taxon>Bromeliaceae</taxon>
        <taxon>Bromelioideae</taxon>
        <taxon>Ananas</taxon>
    </lineage>
</organism>
<keyword evidence="1" id="KW-0732">Signal</keyword>
<feature type="chain" id="PRO_5027764983" evidence="1">
    <location>
        <begin position="21"/>
        <end position="356"/>
    </location>
</feature>
<dbReference type="GO" id="GO:0034599">
    <property type="term" value="P:cellular response to oxidative stress"/>
    <property type="evidence" value="ECO:0007669"/>
    <property type="project" value="TreeGrafter"/>
</dbReference>
<dbReference type="EMBL" id="LR862133">
    <property type="protein sequence ID" value="CAD1838518.1"/>
    <property type="molecule type" value="Genomic_DNA"/>
</dbReference>
<accession>A0A6V7Q673</accession>
<feature type="signal peptide" evidence="1">
    <location>
        <begin position="1"/>
        <end position="20"/>
    </location>
</feature>
<sequence>MHCCLLFAAKLCFFGCIAMATDMRIALPPPPSPMSFTSALSFYHLRACRFHACHTSLYTHCSVLDLNLTTFPLVCATLDSIACTATTGKDSLAYCYMCMQHYHCLVLRQILDPNCFAVEHPQLKLQPRSCSLALRSTSSEEEDRQALGPPFFRPNLFIHGSLLHRRLIFFLTAYHAPTVLSYCSSALFSPSSVGFDSVISCMMILIGTSVATGGSICLIHSFIRYECNFRLSQQYRGYSLELLVATLIDLDAMDGKTSASLLVECSNSPDVNTRKALANALAVAPSIWILGNAGMGALQRLAQDSNPAVAAAASKTINELKKQWEMEEGDSLRFTVNQCWQAGEKDGNNLDTDTSK</sequence>
<dbReference type="AlphaFoldDB" id="A0A6V7Q673"/>
<evidence type="ECO:0000313" key="2">
    <source>
        <dbReference type="EMBL" id="CAD1838518.1"/>
    </source>
</evidence>
<protein>
    <submittedName>
        <fullName evidence="2">Uncharacterized protein</fullName>
    </submittedName>
</protein>
<evidence type="ECO:0000256" key="1">
    <source>
        <dbReference type="SAM" id="SignalP"/>
    </source>
</evidence>
<dbReference type="SUPFAM" id="SSF48371">
    <property type="entry name" value="ARM repeat"/>
    <property type="match status" value="1"/>
</dbReference>
<proteinExistence type="predicted"/>
<name>A0A6V7Q673_ANACO</name>
<dbReference type="GO" id="GO:0009507">
    <property type="term" value="C:chloroplast"/>
    <property type="evidence" value="ECO:0007669"/>
    <property type="project" value="TreeGrafter"/>
</dbReference>
<dbReference type="InterPro" id="IPR016024">
    <property type="entry name" value="ARM-type_fold"/>
</dbReference>
<dbReference type="InterPro" id="IPR044973">
    <property type="entry name" value="AAF-like"/>
</dbReference>